<evidence type="ECO:0000256" key="6">
    <source>
        <dbReference type="ARBA" id="ARBA00023098"/>
    </source>
</evidence>
<comment type="caution">
    <text evidence="10">The sequence shown here is derived from an EMBL/GenBank/DDBJ whole genome shotgun (WGS) entry which is preliminary data.</text>
</comment>
<keyword evidence="7 8" id="KW-0275">Fatty acid biosynthesis</keyword>
<keyword evidence="4 8" id="KW-0276">Fatty acid metabolism</keyword>
<keyword evidence="11" id="KW-1185">Reference proteome</keyword>
<evidence type="ECO:0000313" key="11">
    <source>
        <dbReference type="Proteomes" id="UP000563523"/>
    </source>
</evidence>
<evidence type="ECO:0000259" key="9">
    <source>
        <dbReference type="Pfam" id="PF01648"/>
    </source>
</evidence>
<dbReference type="GO" id="GO:0008897">
    <property type="term" value="F:holo-[acyl-carrier-protein] synthase activity"/>
    <property type="evidence" value="ECO:0007669"/>
    <property type="project" value="UniProtKB-UniRule"/>
</dbReference>
<sequence>MIAGLGIDIAEISRVWQAFKRTPRFLEKVLTPAERKVWEQYPTDSSRQKEFLAGRFSAKEAFTKALGTGIGPVGFQEITILNDVRGRPYIQQQVYSGTVWISISHTAAVVMTEVILEDQR</sequence>
<evidence type="ECO:0000256" key="3">
    <source>
        <dbReference type="ARBA" id="ARBA00022723"/>
    </source>
</evidence>
<accession>A0A850R666</accession>
<comment type="cofactor">
    <cofactor evidence="8">
        <name>Mg(2+)</name>
        <dbReference type="ChEBI" id="CHEBI:18420"/>
    </cofactor>
</comment>
<evidence type="ECO:0000256" key="7">
    <source>
        <dbReference type="ARBA" id="ARBA00023160"/>
    </source>
</evidence>
<keyword evidence="8" id="KW-0963">Cytoplasm</keyword>
<comment type="function">
    <text evidence="8">Transfers the 4'-phosphopantetheine moiety from coenzyme A to a Ser of acyl-carrier-protein.</text>
</comment>
<proteinExistence type="inferred from homology"/>
<keyword evidence="5 8" id="KW-0460">Magnesium</keyword>
<dbReference type="GO" id="GO:0005737">
    <property type="term" value="C:cytoplasm"/>
    <property type="evidence" value="ECO:0007669"/>
    <property type="project" value="UniProtKB-SubCell"/>
</dbReference>
<dbReference type="InterPro" id="IPR037143">
    <property type="entry name" value="4-PPantetheinyl_Trfase_dom_sf"/>
</dbReference>
<dbReference type="InterPro" id="IPR008278">
    <property type="entry name" value="4-PPantetheinyl_Trfase_dom"/>
</dbReference>
<evidence type="ECO:0000256" key="5">
    <source>
        <dbReference type="ARBA" id="ARBA00022842"/>
    </source>
</evidence>
<dbReference type="NCBIfam" id="TIGR00516">
    <property type="entry name" value="acpS"/>
    <property type="match status" value="1"/>
</dbReference>
<evidence type="ECO:0000256" key="1">
    <source>
        <dbReference type="ARBA" id="ARBA00022516"/>
    </source>
</evidence>
<gene>
    <name evidence="8" type="primary">acpS</name>
    <name evidence="10" type="ORF">HU830_03960</name>
</gene>
<evidence type="ECO:0000256" key="4">
    <source>
        <dbReference type="ARBA" id="ARBA00022832"/>
    </source>
</evidence>
<organism evidence="10 11">
    <name type="scientific">Bombilactobacillus apium</name>
    <dbReference type="NCBI Taxonomy" id="2675299"/>
    <lineage>
        <taxon>Bacteria</taxon>
        <taxon>Bacillati</taxon>
        <taxon>Bacillota</taxon>
        <taxon>Bacilli</taxon>
        <taxon>Lactobacillales</taxon>
        <taxon>Lactobacillaceae</taxon>
        <taxon>Bombilactobacillus</taxon>
    </lineage>
</organism>
<dbReference type="Gene3D" id="3.90.470.20">
    <property type="entry name" value="4'-phosphopantetheinyl transferase domain"/>
    <property type="match status" value="1"/>
</dbReference>
<dbReference type="InterPro" id="IPR004568">
    <property type="entry name" value="Ppantetheine-prot_Trfase_dom"/>
</dbReference>
<evidence type="ECO:0000313" key="10">
    <source>
        <dbReference type="EMBL" id="NVY96327.1"/>
    </source>
</evidence>
<dbReference type="Pfam" id="PF01648">
    <property type="entry name" value="ACPS"/>
    <property type="match status" value="1"/>
</dbReference>
<dbReference type="NCBIfam" id="TIGR00556">
    <property type="entry name" value="pantethn_trn"/>
    <property type="match status" value="1"/>
</dbReference>
<reference evidence="10 11" key="1">
    <citation type="submission" date="2020-06" db="EMBL/GenBank/DDBJ databases">
        <authorList>
            <person name="Kang J."/>
        </authorList>
    </citation>
    <scope>NUCLEOTIDE SEQUENCE [LARGE SCALE GENOMIC DNA]</scope>
    <source>
        <strain evidence="10 11">DCY120</strain>
    </source>
</reference>
<dbReference type="GO" id="GO:0000287">
    <property type="term" value="F:magnesium ion binding"/>
    <property type="evidence" value="ECO:0007669"/>
    <property type="project" value="UniProtKB-UniRule"/>
</dbReference>
<evidence type="ECO:0000256" key="8">
    <source>
        <dbReference type="HAMAP-Rule" id="MF_00101"/>
    </source>
</evidence>
<dbReference type="HAMAP" id="MF_00101">
    <property type="entry name" value="AcpS"/>
    <property type="match status" value="1"/>
</dbReference>
<keyword evidence="2 8" id="KW-0808">Transferase</keyword>
<dbReference type="InterPro" id="IPR002582">
    <property type="entry name" value="ACPS"/>
</dbReference>
<keyword evidence="1 8" id="KW-0444">Lipid biosynthesis</keyword>
<dbReference type="GO" id="GO:0006633">
    <property type="term" value="P:fatty acid biosynthetic process"/>
    <property type="evidence" value="ECO:0007669"/>
    <property type="project" value="UniProtKB-UniRule"/>
</dbReference>
<dbReference type="AlphaFoldDB" id="A0A850R666"/>
<comment type="catalytic activity">
    <reaction evidence="8">
        <text>apo-[ACP] + CoA = holo-[ACP] + adenosine 3',5'-bisphosphate + H(+)</text>
        <dbReference type="Rhea" id="RHEA:12068"/>
        <dbReference type="Rhea" id="RHEA-COMP:9685"/>
        <dbReference type="Rhea" id="RHEA-COMP:9690"/>
        <dbReference type="ChEBI" id="CHEBI:15378"/>
        <dbReference type="ChEBI" id="CHEBI:29999"/>
        <dbReference type="ChEBI" id="CHEBI:57287"/>
        <dbReference type="ChEBI" id="CHEBI:58343"/>
        <dbReference type="ChEBI" id="CHEBI:64479"/>
        <dbReference type="EC" id="2.7.8.7"/>
    </reaction>
</comment>
<feature type="domain" description="4'-phosphopantetheinyl transferase" evidence="9">
    <location>
        <begin position="4"/>
        <end position="92"/>
    </location>
</feature>
<dbReference type="SUPFAM" id="SSF56214">
    <property type="entry name" value="4'-phosphopantetheinyl transferase"/>
    <property type="match status" value="1"/>
</dbReference>
<dbReference type="EC" id="2.7.8.7" evidence="8"/>
<keyword evidence="3 8" id="KW-0479">Metal-binding</keyword>
<keyword evidence="6 8" id="KW-0443">Lipid metabolism</keyword>
<comment type="subcellular location">
    <subcellularLocation>
        <location evidence="8">Cytoplasm</location>
    </subcellularLocation>
</comment>
<dbReference type="RefSeq" id="WP_176942491.1">
    <property type="nucleotide sequence ID" value="NZ_JABZEC010000003.1"/>
</dbReference>
<protein>
    <recommendedName>
        <fullName evidence="8">Holo-[acyl-carrier-protein] synthase</fullName>
        <shortName evidence="8">Holo-ACP synthase</shortName>
        <ecNumber evidence="8">2.7.8.7</ecNumber>
    </recommendedName>
    <alternativeName>
        <fullName evidence="8">4'-phosphopantetheinyl transferase AcpS</fullName>
    </alternativeName>
</protein>
<evidence type="ECO:0000256" key="2">
    <source>
        <dbReference type="ARBA" id="ARBA00022679"/>
    </source>
</evidence>
<dbReference type="EMBL" id="JABZEC010000003">
    <property type="protein sequence ID" value="NVY96327.1"/>
    <property type="molecule type" value="Genomic_DNA"/>
</dbReference>
<name>A0A850R666_9LACO</name>
<comment type="similarity">
    <text evidence="8">Belongs to the P-Pant transferase superfamily. AcpS family.</text>
</comment>
<feature type="binding site" evidence="8">
    <location>
        <position position="60"/>
    </location>
    <ligand>
        <name>Mg(2+)</name>
        <dbReference type="ChEBI" id="CHEBI:18420"/>
    </ligand>
</feature>
<feature type="binding site" evidence="8">
    <location>
        <position position="8"/>
    </location>
    <ligand>
        <name>Mg(2+)</name>
        <dbReference type="ChEBI" id="CHEBI:18420"/>
    </ligand>
</feature>
<dbReference type="Proteomes" id="UP000563523">
    <property type="component" value="Unassembled WGS sequence"/>
</dbReference>